<feature type="chain" id="PRO_5026950164" evidence="9">
    <location>
        <begin position="27"/>
        <end position="322"/>
    </location>
</feature>
<dbReference type="Gene3D" id="3.40.50.300">
    <property type="entry name" value="P-loop containing nucleotide triphosphate hydrolases"/>
    <property type="match status" value="2"/>
</dbReference>
<keyword evidence="8" id="KW-0325">Glycoprotein</keyword>
<evidence type="ECO:0000256" key="2">
    <source>
        <dbReference type="ARBA" id="ARBA00022679"/>
    </source>
</evidence>
<evidence type="ECO:0000256" key="7">
    <source>
        <dbReference type="ARBA" id="ARBA00023136"/>
    </source>
</evidence>
<evidence type="ECO:0000313" key="10">
    <source>
        <dbReference type="Proteomes" id="UP000504615"/>
    </source>
</evidence>
<evidence type="ECO:0000256" key="8">
    <source>
        <dbReference type="ARBA" id="ARBA00023180"/>
    </source>
</evidence>
<dbReference type="GO" id="GO:0008146">
    <property type="term" value="F:sulfotransferase activity"/>
    <property type="evidence" value="ECO:0007669"/>
    <property type="project" value="InterPro"/>
</dbReference>
<keyword evidence="4" id="KW-0735">Signal-anchor</keyword>
<sequence length="322" mass="37543">MRRNRGFLLLLLTCLTIVFIVLNARSSTDFVGPAITVEKRSASKEQEAARADDPWITRNQTHRYVTPSLAELDDLPYKQKHVLMLTRIPGAGAELMVLILQRLQGYNAFKHIRLPSSDHGLLSNSQQELLVEEITSIIRQEAIPLTFDGDVRFINFSEFGRQGPTFISLVRNPLDPQVWQRYKKEKLFYHGVISYFCGQDPRCIEQNNTWAMERAKANVIRWYPVVGILDYMEESLNALTVEFPYFFKGATRIYDHFRPKERHWPISSTKDAVLSRFKDAVLNKVLAQEIEFYQWLKSRLFDQVFNNSWKRDPIKGDKVIKK</sequence>
<evidence type="ECO:0000256" key="9">
    <source>
        <dbReference type="SAM" id="SignalP"/>
    </source>
</evidence>
<evidence type="ECO:0000256" key="5">
    <source>
        <dbReference type="ARBA" id="ARBA00022989"/>
    </source>
</evidence>
<keyword evidence="10" id="KW-1185">Reference proteome</keyword>
<proteinExistence type="predicted"/>
<keyword evidence="2" id="KW-0808">Transferase</keyword>
<reference evidence="11" key="1">
    <citation type="submission" date="2025-08" db="UniProtKB">
        <authorList>
            <consortium name="RefSeq"/>
        </authorList>
    </citation>
    <scope>IDENTIFICATION</scope>
</reference>
<accession>A0A6I9WH21</accession>
<keyword evidence="5" id="KW-1133">Transmembrane helix</keyword>
<dbReference type="AlphaFoldDB" id="A0A6I9WH21"/>
<name>A0A6I9WH21_9HYME</name>
<organism evidence="10 11">
    <name type="scientific">Pogonomyrmex barbatus</name>
    <name type="common">red harvester ant</name>
    <dbReference type="NCBI Taxonomy" id="144034"/>
    <lineage>
        <taxon>Eukaryota</taxon>
        <taxon>Metazoa</taxon>
        <taxon>Ecdysozoa</taxon>
        <taxon>Arthropoda</taxon>
        <taxon>Hexapoda</taxon>
        <taxon>Insecta</taxon>
        <taxon>Pterygota</taxon>
        <taxon>Neoptera</taxon>
        <taxon>Endopterygota</taxon>
        <taxon>Hymenoptera</taxon>
        <taxon>Apocrita</taxon>
        <taxon>Aculeata</taxon>
        <taxon>Formicoidea</taxon>
        <taxon>Formicidae</taxon>
        <taxon>Myrmicinae</taxon>
        <taxon>Pogonomyrmex</taxon>
    </lineage>
</organism>
<keyword evidence="9" id="KW-0732">Signal</keyword>
<feature type="signal peptide" evidence="9">
    <location>
        <begin position="1"/>
        <end position="26"/>
    </location>
</feature>
<evidence type="ECO:0000256" key="3">
    <source>
        <dbReference type="ARBA" id="ARBA00022692"/>
    </source>
</evidence>
<keyword evidence="7" id="KW-0472">Membrane</keyword>
<dbReference type="PANTHER" id="PTHR12129:SF15">
    <property type="entry name" value="URONYL 2-SULFOTRANSFERASE"/>
    <property type="match status" value="1"/>
</dbReference>
<evidence type="ECO:0000313" key="11">
    <source>
        <dbReference type="RefSeq" id="XP_011641965.1"/>
    </source>
</evidence>
<dbReference type="GeneID" id="105430217"/>
<dbReference type="Proteomes" id="UP000504615">
    <property type="component" value="Unplaced"/>
</dbReference>
<dbReference type="KEGG" id="pbar:105430217"/>
<comment type="subcellular location">
    <subcellularLocation>
        <location evidence="1">Golgi apparatus membrane</location>
        <topology evidence="1">Single-pass type II membrane protein</topology>
    </subcellularLocation>
</comment>
<keyword evidence="3" id="KW-0812">Transmembrane</keyword>
<dbReference type="RefSeq" id="XP_011641965.1">
    <property type="nucleotide sequence ID" value="XM_011643663.2"/>
</dbReference>
<dbReference type="GO" id="GO:0000139">
    <property type="term" value="C:Golgi membrane"/>
    <property type="evidence" value="ECO:0007669"/>
    <property type="project" value="UniProtKB-SubCell"/>
</dbReference>
<dbReference type="OrthoDB" id="10019582at2759"/>
<dbReference type="InterPro" id="IPR007734">
    <property type="entry name" value="Heparan_SO4_2-O-STrfase"/>
</dbReference>
<dbReference type="PANTHER" id="PTHR12129">
    <property type="entry name" value="HEPARAN SULFATE 2-O-SULFOTRANSFERASE"/>
    <property type="match status" value="1"/>
</dbReference>
<protein>
    <submittedName>
        <fullName evidence="11">Uronyl 2-sulfotransferase-like</fullName>
    </submittedName>
</protein>
<evidence type="ECO:0000256" key="1">
    <source>
        <dbReference type="ARBA" id="ARBA00004323"/>
    </source>
</evidence>
<dbReference type="InterPro" id="IPR027417">
    <property type="entry name" value="P-loop_NTPase"/>
</dbReference>
<gene>
    <name evidence="11" type="primary">LOC105430217</name>
</gene>
<keyword evidence="6" id="KW-0333">Golgi apparatus</keyword>
<evidence type="ECO:0000256" key="4">
    <source>
        <dbReference type="ARBA" id="ARBA00022968"/>
    </source>
</evidence>
<evidence type="ECO:0000256" key="6">
    <source>
        <dbReference type="ARBA" id="ARBA00023034"/>
    </source>
</evidence>